<evidence type="ECO:0000313" key="3">
    <source>
        <dbReference type="Proteomes" id="UP000501063"/>
    </source>
</evidence>
<sequence length="46" mass="4889">MKTLAVIVALTVGGIHVGCGLFDRTLETAKQSQTASLVKARQNITF</sequence>
<protein>
    <submittedName>
        <fullName evidence="2">Uncharacterized protein</fullName>
    </submittedName>
</protein>
<reference evidence="2 3" key="1">
    <citation type="submission" date="2020-02" db="EMBL/GenBank/DDBJ databases">
        <title>Integrative conjugative elements (ICEs) and plasmids drive adaptation of Pseudomonas nitroreducens strain HBP1 to wastewater environment.</title>
        <authorList>
            <person name="Sentchilo V."/>
            <person name="Carraro N."/>
            <person name="Bertelli C."/>
            <person name="van der Meer J.R."/>
        </authorList>
    </citation>
    <scope>NUCLEOTIDE SEQUENCE [LARGE SCALE GENOMIC DNA]</scope>
    <source>
        <strain evidence="2 3">HBP1</strain>
        <plasmid evidence="2">pPniHBP1_2</plasmid>
        <plasmid evidence="3">ppnihbp1_2</plasmid>
    </source>
</reference>
<dbReference type="RefSeq" id="WP_157837669.1">
    <property type="nucleotide sequence ID" value="NZ_CP049141.1"/>
</dbReference>
<dbReference type="AlphaFoldDB" id="A0A6G6J7T7"/>
<evidence type="ECO:0000313" key="2">
    <source>
        <dbReference type="EMBL" id="QIE91130.1"/>
    </source>
</evidence>
<keyword evidence="4" id="KW-1185">Reference proteome</keyword>
<dbReference type="GeneID" id="300409036"/>
<evidence type="ECO:0000313" key="1">
    <source>
        <dbReference type="EMBL" id="MBG6289462.1"/>
    </source>
</evidence>
<reference evidence="1 4" key="2">
    <citation type="submission" date="2020-11" db="EMBL/GenBank/DDBJ databases">
        <title>Enhanced detection system for hospital associated transmission using whole genome sequencing surveillance.</title>
        <authorList>
            <person name="Harrison L.H."/>
            <person name="Van Tyne D."/>
            <person name="Marsh J.W."/>
            <person name="Griffith M.P."/>
            <person name="Snyder D.J."/>
            <person name="Cooper V.S."/>
            <person name="Mustapha M."/>
        </authorList>
    </citation>
    <scope>NUCLEOTIDE SEQUENCE [LARGE SCALE GENOMIC DNA]</scope>
    <source>
        <strain evidence="1 4">PSA00705</strain>
    </source>
</reference>
<dbReference type="KEGG" id="pnt:G5B91_32760"/>
<gene>
    <name evidence="2" type="ORF">G5B91_32760</name>
    <name evidence="1" type="ORF">I5I61_18570</name>
</gene>
<proteinExistence type="predicted"/>
<keyword evidence="2" id="KW-0614">Plasmid</keyword>
<accession>A0A6G6J7T7</accession>
<geneLocation type="plasmid" evidence="2">
    <name>pPniHBP1_2</name>
</geneLocation>
<dbReference type="EMBL" id="JADTFC010000049">
    <property type="protein sequence ID" value="MBG6289462.1"/>
    <property type="molecule type" value="Genomic_DNA"/>
</dbReference>
<dbReference type="EMBL" id="CP049141">
    <property type="protein sequence ID" value="QIE91130.1"/>
    <property type="molecule type" value="Genomic_DNA"/>
</dbReference>
<name>A0A6G6J7T7_PSENT</name>
<dbReference type="Proteomes" id="UP000608450">
    <property type="component" value="Unassembled WGS sequence"/>
</dbReference>
<evidence type="ECO:0000313" key="4">
    <source>
        <dbReference type="Proteomes" id="UP000608450"/>
    </source>
</evidence>
<geneLocation type="plasmid" evidence="3">
    <name>ppnihbp1_2</name>
</geneLocation>
<dbReference type="Proteomes" id="UP000501063">
    <property type="component" value="Plasmid pPniHBP1_2"/>
</dbReference>
<organism evidence="2 3">
    <name type="scientific">Pseudomonas nitroreducens</name>
    <dbReference type="NCBI Taxonomy" id="46680"/>
    <lineage>
        <taxon>Bacteria</taxon>
        <taxon>Pseudomonadati</taxon>
        <taxon>Pseudomonadota</taxon>
        <taxon>Gammaproteobacteria</taxon>
        <taxon>Pseudomonadales</taxon>
        <taxon>Pseudomonadaceae</taxon>
        <taxon>Pseudomonas</taxon>
    </lineage>
</organism>